<dbReference type="InterPro" id="IPR011051">
    <property type="entry name" value="RmlC_Cupin_sf"/>
</dbReference>
<dbReference type="Pfam" id="PF07883">
    <property type="entry name" value="Cupin_2"/>
    <property type="match status" value="1"/>
</dbReference>
<dbReference type="GO" id="GO:0005829">
    <property type="term" value="C:cytosol"/>
    <property type="evidence" value="ECO:0007669"/>
    <property type="project" value="TreeGrafter"/>
</dbReference>
<dbReference type="Pfam" id="PF01381">
    <property type="entry name" value="HTH_3"/>
    <property type="match status" value="1"/>
</dbReference>
<dbReference type="PROSITE" id="PS50943">
    <property type="entry name" value="HTH_CROC1"/>
    <property type="match status" value="1"/>
</dbReference>
<dbReference type="InterPro" id="IPR010982">
    <property type="entry name" value="Lambda_DNA-bd_dom_sf"/>
</dbReference>
<dbReference type="KEGG" id="mes:Meso_4609"/>
<gene>
    <name evidence="4" type="ordered locus">Meso_4609</name>
</gene>
<geneLocation type="plasmid" evidence="4">
    <name>3</name>
</geneLocation>
<feature type="domain" description="HTH cro/C1-type" evidence="3">
    <location>
        <begin position="32"/>
        <end position="86"/>
    </location>
</feature>
<dbReference type="InterPro" id="IPR013096">
    <property type="entry name" value="Cupin_2"/>
</dbReference>
<dbReference type="InterPro" id="IPR001387">
    <property type="entry name" value="Cro/C1-type_HTH"/>
</dbReference>
<feature type="region of interest" description="Disordered" evidence="2">
    <location>
        <begin position="207"/>
        <end position="229"/>
    </location>
</feature>
<feature type="region of interest" description="Disordered" evidence="2">
    <location>
        <begin position="1"/>
        <end position="22"/>
    </location>
</feature>
<sequence>MSGINALNVQTSDEKGPASPFSVDQLRIGPRLKAARRLQRITLAELSKRTSISISLLSRIENDKSVPSLESLFVITNTMGIDITTFLTLEIPDEFLIKKESRQTVTVVNGEVEIEVQVLTLDSESALLEGFLLKLPPRASGGPSMSHEGEELIYVVKGELEVTVNDSTFVAKRGDSLHYPSHFDHTYRNASDQETVVIWINTPPPKISRLRKPPSNGDGESHRSEDPIR</sequence>
<dbReference type="PANTHER" id="PTHR46797">
    <property type="entry name" value="HTH-TYPE TRANSCRIPTIONAL REGULATOR"/>
    <property type="match status" value="1"/>
</dbReference>
<dbReference type="GO" id="GO:0003677">
    <property type="term" value="F:DNA binding"/>
    <property type="evidence" value="ECO:0007669"/>
    <property type="project" value="UniProtKB-KW"/>
</dbReference>
<dbReference type="SUPFAM" id="SSF51182">
    <property type="entry name" value="RmlC-like cupins"/>
    <property type="match status" value="1"/>
</dbReference>
<dbReference type="Gene3D" id="2.60.120.10">
    <property type="entry name" value="Jelly Rolls"/>
    <property type="match status" value="1"/>
</dbReference>
<evidence type="ECO:0000259" key="3">
    <source>
        <dbReference type="PROSITE" id="PS50943"/>
    </source>
</evidence>
<accession>Q11AE7</accession>
<feature type="compositionally biased region" description="Polar residues" evidence="2">
    <location>
        <begin position="1"/>
        <end position="11"/>
    </location>
</feature>
<dbReference type="AlphaFoldDB" id="Q11AE7"/>
<protein>
    <submittedName>
        <fullName evidence="4">Transcriptional regulator, XRE family with cupin sensor</fullName>
    </submittedName>
</protein>
<dbReference type="PANTHER" id="PTHR46797:SF1">
    <property type="entry name" value="METHYLPHOSPHONATE SYNTHASE"/>
    <property type="match status" value="1"/>
</dbReference>
<proteinExistence type="predicted"/>
<dbReference type="CDD" id="cd02209">
    <property type="entry name" value="cupin_XRE_C"/>
    <property type="match status" value="1"/>
</dbReference>
<dbReference type="Gene3D" id="1.10.260.40">
    <property type="entry name" value="lambda repressor-like DNA-binding domains"/>
    <property type="match status" value="1"/>
</dbReference>
<evidence type="ECO:0000256" key="1">
    <source>
        <dbReference type="ARBA" id="ARBA00023125"/>
    </source>
</evidence>
<evidence type="ECO:0000313" key="4">
    <source>
        <dbReference type="EMBL" id="ABG65628.1"/>
    </source>
</evidence>
<keyword evidence="4" id="KW-0614">Plasmid</keyword>
<evidence type="ECO:0000256" key="2">
    <source>
        <dbReference type="SAM" id="MobiDB-lite"/>
    </source>
</evidence>
<organism evidence="4">
    <name type="scientific">Chelativorans sp. (strain BNC1)</name>
    <dbReference type="NCBI Taxonomy" id="266779"/>
    <lineage>
        <taxon>Bacteria</taxon>
        <taxon>Pseudomonadati</taxon>
        <taxon>Pseudomonadota</taxon>
        <taxon>Alphaproteobacteria</taxon>
        <taxon>Hyphomicrobiales</taxon>
        <taxon>Phyllobacteriaceae</taxon>
        <taxon>Chelativorans</taxon>
    </lineage>
</organism>
<dbReference type="HOGENOM" id="CLU_085376_1_1_5"/>
<dbReference type="InterPro" id="IPR014710">
    <property type="entry name" value="RmlC-like_jellyroll"/>
</dbReference>
<dbReference type="OrthoDB" id="9814751at2"/>
<reference evidence="4" key="1">
    <citation type="submission" date="2006-06" db="EMBL/GenBank/DDBJ databases">
        <title>Complete sequence of 3 of Chelativorans sp. BNC1.</title>
        <authorList>
            <consortium name="US DOE Joint Genome Institute"/>
            <person name="Copeland A."/>
            <person name="Lucas S."/>
            <person name="Lapidus A."/>
            <person name="Barry K."/>
            <person name="Detter J.C."/>
            <person name="Glavina del Rio T."/>
            <person name="Hammon N."/>
            <person name="Israni S."/>
            <person name="Dalin E."/>
            <person name="Tice H."/>
            <person name="Pitluck S."/>
            <person name="Chertkov O."/>
            <person name="Brettin T."/>
            <person name="Bruce D."/>
            <person name="Han C."/>
            <person name="Tapia R."/>
            <person name="Gilna P."/>
            <person name="Schmutz J."/>
            <person name="Larimer F."/>
            <person name="Land M."/>
            <person name="Hauser L."/>
            <person name="Kyrpides N."/>
            <person name="Mikhailova N."/>
            <person name="Richardson P."/>
        </authorList>
    </citation>
    <scope>NUCLEOTIDE SEQUENCE</scope>
    <source>
        <strain evidence="4">BNC1</strain>
        <plasmid evidence="4">3</plasmid>
    </source>
</reference>
<keyword evidence="1" id="KW-0238">DNA-binding</keyword>
<feature type="compositionally biased region" description="Basic and acidic residues" evidence="2">
    <location>
        <begin position="219"/>
        <end position="229"/>
    </location>
</feature>
<name>Q11AE7_CHESB</name>
<dbReference type="InterPro" id="IPR050807">
    <property type="entry name" value="TransReg_Diox_bact_type"/>
</dbReference>
<dbReference type="SUPFAM" id="SSF47413">
    <property type="entry name" value="lambda repressor-like DNA-binding domains"/>
    <property type="match status" value="1"/>
</dbReference>
<dbReference type="CDD" id="cd00093">
    <property type="entry name" value="HTH_XRE"/>
    <property type="match status" value="1"/>
</dbReference>
<dbReference type="GO" id="GO:0003700">
    <property type="term" value="F:DNA-binding transcription factor activity"/>
    <property type="evidence" value="ECO:0007669"/>
    <property type="project" value="TreeGrafter"/>
</dbReference>
<dbReference type="SMART" id="SM00530">
    <property type="entry name" value="HTH_XRE"/>
    <property type="match status" value="1"/>
</dbReference>
<dbReference type="EMBL" id="CP000392">
    <property type="protein sequence ID" value="ABG65628.1"/>
    <property type="molecule type" value="Genomic_DNA"/>
</dbReference>